<feature type="binding site" evidence="5">
    <location>
        <position position="23"/>
    </location>
    <ligand>
        <name>Fe cation</name>
        <dbReference type="ChEBI" id="CHEBI:24875"/>
        <note>catalytic</note>
    </ligand>
</feature>
<proteinExistence type="inferred from homology"/>
<comment type="caution">
    <text evidence="6">The sequence shown here is derived from an EMBL/GenBank/DDBJ whole genome shotgun (WGS) entry which is preliminary data.</text>
</comment>
<keyword evidence="7" id="KW-1185">Reference proteome</keyword>
<evidence type="ECO:0000313" key="6">
    <source>
        <dbReference type="EMBL" id="KAK3052174.1"/>
    </source>
</evidence>
<dbReference type="EMBL" id="JAWDJX010000022">
    <property type="protein sequence ID" value="KAK3052174.1"/>
    <property type="molecule type" value="Genomic_DNA"/>
</dbReference>
<evidence type="ECO:0000313" key="7">
    <source>
        <dbReference type="Proteomes" id="UP001271007"/>
    </source>
</evidence>
<protein>
    <submittedName>
        <fullName evidence="6">Uncharacterized protein</fullName>
    </submittedName>
</protein>
<keyword evidence="4 5" id="KW-0408">Iron</keyword>
<comment type="cofactor">
    <cofactor evidence="5">
        <name>Fe(2+)</name>
        <dbReference type="ChEBI" id="CHEBI:29033"/>
    </cofactor>
    <text evidence="5">Binds 1 Fe(2+) ion per subunit.</text>
</comment>
<dbReference type="PANTHER" id="PTHR10543">
    <property type="entry name" value="BETA-CAROTENE DIOXYGENASE"/>
    <property type="match status" value="1"/>
</dbReference>
<dbReference type="GO" id="GO:0016121">
    <property type="term" value="P:carotene catabolic process"/>
    <property type="evidence" value="ECO:0007669"/>
    <property type="project" value="TreeGrafter"/>
</dbReference>
<sequence>MSSTKKEGGIVARYSAEPFFAFHSIGAYEDTADGSIVVDLPWMKNYTFLEAARVKNLRANVGRPNGTNPHDLPATFRRYRLPNVLDQAQGDQPREAVFDFELPFGTCNIELPVLNDAYRLKPSRYAYGIHVEKPGFLADSLVKIDNQQRKSLVYVPKTETLCSEPIFVASPNPTSEDDGVLLSVVMDSTKRKSSMVVVAAKQMTEIGRANMPFVMGYGFHATYAAA</sequence>
<dbReference type="Pfam" id="PF03055">
    <property type="entry name" value="RPE65"/>
    <property type="match status" value="1"/>
</dbReference>
<dbReference type="Proteomes" id="UP001271007">
    <property type="component" value="Unassembled WGS sequence"/>
</dbReference>
<keyword evidence="2 5" id="KW-0479">Metal-binding</keyword>
<dbReference type="InterPro" id="IPR004294">
    <property type="entry name" value="Carotenoid_Oase"/>
</dbReference>
<dbReference type="AlphaFoldDB" id="A0AAJ0DLH7"/>
<evidence type="ECO:0000256" key="2">
    <source>
        <dbReference type="ARBA" id="ARBA00022723"/>
    </source>
</evidence>
<accession>A0AAJ0DLH7</accession>
<evidence type="ECO:0000256" key="1">
    <source>
        <dbReference type="ARBA" id="ARBA00006787"/>
    </source>
</evidence>
<evidence type="ECO:0000256" key="3">
    <source>
        <dbReference type="ARBA" id="ARBA00023002"/>
    </source>
</evidence>
<comment type="similarity">
    <text evidence="1">Belongs to the carotenoid oxygenase family.</text>
</comment>
<evidence type="ECO:0000256" key="4">
    <source>
        <dbReference type="ARBA" id="ARBA00023004"/>
    </source>
</evidence>
<evidence type="ECO:0000256" key="5">
    <source>
        <dbReference type="PIRSR" id="PIRSR604294-1"/>
    </source>
</evidence>
<keyword evidence="3" id="KW-0560">Oxidoreductase</keyword>
<gene>
    <name evidence="6" type="ORF">LTR09_006766</name>
</gene>
<feature type="binding site" evidence="5">
    <location>
        <position position="220"/>
    </location>
    <ligand>
        <name>Fe cation</name>
        <dbReference type="ChEBI" id="CHEBI:24875"/>
        <note>catalytic</note>
    </ligand>
</feature>
<dbReference type="GO" id="GO:0046872">
    <property type="term" value="F:metal ion binding"/>
    <property type="evidence" value="ECO:0007669"/>
    <property type="project" value="UniProtKB-KW"/>
</dbReference>
<dbReference type="GO" id="GO:0010436">
    <property type="term" value="F:carotenoid dioxygenase activity"/>
    <property type="evidence" value="ECO:0007669"/>
    <property type="project" value="TreeGrafter"/>
</dbReference>
<dbReference type="PANTHER" id="PTHR10543:SF24">
    <property type="entry name" value="CAROTENOID ISOMEROOXYGENASE"/>
    <property type="match status" value="1"/>
</dbReference>
<reference evidence="6" key="1">
    <citation type="submission" date="2023-04" db="EMBL/GenBank/DDBJ databases">
        <title>Black Yeasts Isolated from many extreme environments.</title>
        <authorList>
            <person name="Coleine C."/>
            <person name="Stajich J.E."/>
            <person name="Selbmann L."/>
        </authorList>
    </citation>
    <scope>NUCLEOTIDE SEQUENCE</scope>
    <source>
        <strain evidence="6">CCFEE 5312</strain>
    </source>
</reference>
<organism evidence="6 7">
    <name type="scientific">Extremus antarcticus</name>
    <dbReference type="NCBI Taxonomy" id="702011"/>
    <lineage>
        <taxon>Eukaryota</taxon>
        <taxon>Fungi</taxon>
        <taxon>Dikarya</taxon>
        <taxon>Ascomycota</taxon>
        <taxon>Pezizomycotina</taxon>
        <taxon>Dothideomycetes</taxon>
        <taxon>Dothideomycetidae</taxon>
        <taxon>Mycosphaerellales</taxon>
        <taxon>Extremaceae</taxon>
        <taxon>Extremus</taxon>
    </lineage>
</organism>
<name>A0AAJ0DLH7_9PEZI</name>